<dbReference type="PANTHER" id="PTHR43297:SF2">
    <property type="entry name" value="DIPEPTIDE TRANSPORT ATP-BINDING PROTEIN DPPD"/>
    <property type="match status" value="1"/>
</dbReference>
<evidence type="ECO:0000256" key="2">
    <source>
        <dbReference type="ARBA" id="ARBA00005417"/>
    </source>
</evidence>
<dbReference type="FunFam" id="3.40.50.300:FF:000016">
    <property type="entry name" value="Oligopeptide ABC transporter ATP-binding component"/>
    <property type="match status" value="1"/>
</dbReference>
<dbReference type="GO" id="GO:0005886">
    <property type="term" value="C:plasma membrane"/>
    <property type="evidence" value="ECO:0007669"/>
    <property type="project" value="UniProtKB-SubCell"/>
</dbReference>
<dbReference type="Pfam" id="PF00005">
    <property type="entry name" value="ABC_tran"/>
    <property type="match status" value="1"/>
</dbReference>
<dbReference type="CDD" id="cd03257">
    <property type="entry name" value="ABC_NikE_OppD_transporters"/>
    <property type="match status" value="1"/>
</dbReference>
<dbReference type="AlphaFoldDB" id="A0A1H6UCA1"/>
<dbReference type="InterPro" id="IPR013563">
    <property type="entry name" value="Oligopep_ABC_C"/>
</dbReference>
<comment type="similarity">
    <text evidence="2">Belongs to the ABC transporter superfamily.</text>
</comment>
<feature type="domain" description="ABC transporter" evidence="8">
    <location>
        <begin position="6"/>
        <end position="256"/>
    </location>
</feature>
<keyword evidence="6 9" id="KW-0067">ATP-binding</keyword>
<dbReference type="Proteomes" id="UP000199200">
    <property type="component" value="Unassembled WGS sequence"/>
</dbReference>
<evidence type="ECO:0000256" key="1">
    <source>
        <dbReference type="ARBA" id="ARBA00004202"/>
    </source>
</evidence>
<dbReference type="OrthoDB" id="9806285at2"/>
<evidence type="ECO:0000259" key="8">
    <source>
        <dbReference type="PROSITE" id="PS50893"/>
    </source>
</evidence>
<dbReference type="RefSeq" id="WP_092050050.1">
    <property type="nucleotide sequence ID" value="NZ_FNZF01000001.1"/>
</dbReference>
<dbReference type="GO" id="GO:0016887">
    <property type="term" value="F:ATP hydrolysis activity"/>
    <property type="evidence" value="ECO:0007669"/>
    <property type="project" value="InterPro"/>
</dbReference>
<gene>
    <name evidence="9" type="ORF">SAMN04488127_0743</name>
</gene>
<dbReference type="SUPFAM" id="SSF52540">
    <property type="entry name" value="P-loop containing nucleoside triphosphate hydrolases"/>
    <property type="match status" value="1"/>
</dbReference>
<name>A0A1H6UCA1_9BACL</name>
<keyword evidence="4" id="KW-1003">Cell membrane</keyword>
<dbReference type="GO" id="GO:0015833">
    <property type="term" value="P:peptide transport"/>
    <property type="evidence" value="ECO:0007669"/>
    <property type="project" value="InterPro"/>
</dbReference>
<comment type="subcellular location">
    <subcellularLocation>
        <location evidence="1">Cell membrane</location>
        <topology evidence="1">Peripheral membrane protein</topology>
    </subcellularLocation>
</comment>
<evidence type="ECO:0000256" key="5">
    <source>
        <dbReference type="ARBA" id="ARBA00022741"/>
    </source>
</evidence>
<protein>
    <submittedName>
        <fullName evidence="9">Peptide/nickel transport system ATP-binding protein</fullName>
    </submittedName>
</protein>
<dbReference type="InterPro" id="IPR003439">
    <property type="entry name" value="ABC_transporter-like_ATP-bd"/>
</dbReference>
<keyword evidence="3" id="KW-0813">Transport</keyword>
<dbReference type="PROSITE" id="PS50893">
    <property type="entry name" value="ABC_TRANSPORTER_2"/>
    <property type="match status" value="1"/>
</dbReference>
<evidence type="ECO:0000256" key="4">
    <source>
        <dbReference type="ARBA" id="ARBA00022475"/>
    </source>
</evidence>
<evidence type="ECO:0000313" key="10">
    <source>
        <dbReference type="Proteomes" id="UP000199200"/>
    </source>
</evidence>
<dbReference type="NCBIfam" id="TIGR01727">
    <property type="entry name" value="oligo_HPY"/>
    <property type="match status" value="1"/>
</dbReference>
<accession>A0A1H6UCA1</accession>
<dbReference type="Pfam" id="PF08352">
    <property type="entry name" value="oligo_HPY"/>
    <property type="match status" value="1"/>
</dbReference>
<evidence type="ECO:0000256" key="3">
    <source>
        <dbReference type="ARBA" id="ARBA00022448"/>
    </source>
</evidence>
<dbReference type="InterPro" id="IPR050388">
    <property type="entry name" value="ABC_Ni/Peptide_Import"/>
</dbReference>
<evidence type="ECO:0000256" key="6">
    <source>
        <dbReference type="ARBA" id="ARBA00022840"/>
    </source>
</evidence>
<dbReference type="PROSITE" id="PS00211">
    <property type="entry name" value="ABC_TRANSPORTER_1"/>
    <property type="match status" value="1"/>
</dbReference>
<evidence type="ECO:0000256" key="7">
    <source>
        <dbReference type="ARBA" id="ARBA00023136"/>
    </source>
</evidence>
<dbReference type="InterPro" id="IPR003593">
    <property type="entry name" value="AAA+_ATPase"/>
</dbReference>
<evidence type="ECO:0000313" key="9">
    <source>
        <dbReference type="EMBL" id="SEI90033.1"/>
    </source>
</evidence>
<dbReference type="Gene3D" id="3.40.50.300">
    <property type="entry name" value="P-loop containing nucleotide triphosphate hydrolases"/>
    <property type="match status" value="1"/>
</dbReference>
<keyword evidence="7" id="KW-0472">Membrane</keyword>
<dbReference type="InterPro" id="IPR027417">
    <property type="entry name" value="P-loop_NTPase"/>
</dbReference>
<sequence>MGEELLKVDGLKVRFKTDDGYITTVNGVSFSVKKGETLAIVGESGSGKSVTSLALMGILPPNGEVVDGDVTYKDKDLRTLSKKDYRKIRGNDISMIFQEPMTALNPVFTIGFQLREPLMLHEGLSKKEAQARGVEMLRNVGISDAEKVMGRFPHQLSGGMRQRVMIAMALSCNPELLIADEPTTALDVTIQAQILTLLRNLKESSNTSIMIITHDLGVVAELADRVIVMYAGEVVEVATVHELFESPQHPYTKGLLDSMPKIHDVVNELYSIEGTVPNPAEMPQGCKFHPRCPFGDEECVQTHPNLLNVKGDHAARCIKLAKKELVV</sequence>
<dbReference type="GO" id="GO:0005524">
    <property type="term" value="F:ATP binding"/>
    <property type="evidence" value="ECO:0007669"/>
    <property type="project" value="UniProtKB-KW"/>
</dbReference>
<dbReference type="SMART" id="SM00382">
    <property type="entry name" value="AAA"/>
    <property type="match status" value="1"/>
</dbReference>
<keyword evidence="5" id="KW-0547">Nucleotide-binding</keyword>
<dbReference type="InterPro" id="IPR017871">
    <property type="entry name" value="ABC_transporter-like_CS"/>
</dbReference>
<reference evidence="10" key="1">
    <citation type="submission" date="2016-10" db="EMBL/GenBank/DDBJ databases">
        <authorList>
            <person name="Varghese N."/>
            <person name="Submissions S."/>
        </authorList>
    </citation>
    <scope>NUCLEOTIDE SEQUENCE [LARGE SCALE GENOMIC DNA]</scope>
    <source>
        <strain evidence="10">CGMCC 1.6763</strain>
    </source>
</reference>
<dbReference type="PANTHER" id="PTHR43297">
    <property type="entry name" value="OLIGOPEPTIDE TRANSPORT ATP-BINDING PROTEIN APPD"/>
    <property type="match status" value="1"/>
</dbReference>
<dbReference type="STRING" id="426757.SAMN04488127_0743"/>
<dbReference type="EMBL" id="FNZF01000001">
    <property type="protein sequence ID" value="SEI90033.1"/>
    <property type="molecule type" value="Genomic_DNA"/>
</dbReference>
<proteinExistence type="inferred from homology"/>
<keyword evidence="10" id="KW-1185">Reference proteome</keyword>
<organism evidence="9 10">
    <name type="scientific">Bhargavaea ginsengi</name>
    <dbReference type="NCBI Taxonomy" id="426757"/>
    <lineage>
        <taxon>Bacteria</taxon>
        <taxon>Bacillati</taxon>
        <taxon>Bacillota</taxon>
        <taxon>Bacilli</taxon>
        <taxon>Bacillales</taxon>
        <taxon>Caryophanaceae</taxon>
        <taxon>Bhargavaea</taxon>
    </lineage>
</organism>